<evidence type="ECO:0000256" key="2">
    <source>
        <dbReference type="ARBA" id="ARBA00022840"/>
    </source>
</evidence>
<keyword evidence="3" id="KW-0520">NAD</keyword>
<comment type="subunit">
    <text evidence="3">Homotetramer.</text>
</comment>
<dbReference type="GO" id="GO:0005524">
    <property type="term" value="F:ATP binding"/>
    <property type="evidence" value="ECO:0007669"/>
    <property type="project" value="UniProtKB-KW"/>
</dbReference>
<dbReference type="RefSeq" id="WP_236021967.1">
    <property type="nucleotide sequence ID" value="NZ_CAJVAP010000009.1"/>
</dbReference>
<protein>
    <recommendedName>
        <fullName evidence="3">ADP-dependent (S)-NAD(P)H-hydrate dehydratase</fullName>
        <ecNumber evidence="3">4.2.1.136</ecNumber>
    </recommendedName>
    <alternativeName>
        <fullName evidence="3">ADP-dependent NAD(P)HX dehydratase</fullName>
    </alternativeName>
</protein>
<keyword evidence="1 3" id="KW-0547">Nucleotide-binding</keyword>
<evidence type="ECO:0000256" key="1">
    <source>
        <dbReference type="ARBA" id="ARBA00022741"/>
    </source>
</evidence>
<organism evidence="6 7">
    <name type="scientific">Leucobacter soli</name>
    <dbReference type="NCBI Taxonomy" id="2812850"/>
    <lineage>
        <taxon>Bacteria</taxon>
        <taxon>Bacillati</taxon>
        <taxon>Actinomycetota</taxon>
        <taxon>Actinomycetes</taxon>
        <taxon>Micrococcales</taxon>
        <taxon>Microbacteriaceae</taxon>
        <taxon>Leucobacter</taxon>
    </lineage>
</organism>
<keyword evidence="2 3" id="KW-0067">ATP-binding</keyword>
<dbReference type="AlphaFoldDB" id="A0A916JY95"/>
<evidence type="ECO:0000313" key="7">
    <source>
        <dbReference type="Proteomes" id="UP000693892"/>
    </source>
</evidence>
<comment type="caution">
    <text evidence="6">The sequence shown here is derived from an EMBL/GenBank/DDBJ whole genome shotgun (WGS) entry which is preliminary data.</text>
</comment>
<feature type="domain" description="YjeF C-terminal" evidence="5">
    <location>
        <begin position="12"/>
        <end position="304"/>
    </location>
</feature>
<dbReference type="InterPro" id="IPR017953">
    <property type="entry name" value="Carbohydrate_kinase_pred_CS"/>
</dbReference>
<feature type="region of interest" description="Disordered" evidence="4">
    <location>
        <begin position="1"/>
        <end position="25"/>
    </location>
</feature>
<keyword evidence="7" id="KW-1185">Reference proteome</keyword>
<evidence type="ECO:0000259" key="5">
    <source>
        <dbReference type="PROSITE" id="PS51383"/>
    </source>
</evidence>
<dbReference type="GO" id="GO:0052855">
    <property type="term" value="F:ADP-dependent NAD(P)H-hydrate dehydratase activity"/>
    <property type="evidence" value="ECO:0007669"/>
    <property type="project" value="UniProtKB-UniRule"/>
</dbReference>
<dbReference type="PANTHER" id="PTHR12592:SF0">
    <property type="entry name" value="ATP-DEPENDENT (S)-NAD(P)H-HYDRATE DEHYDRATASE"/>
    <property type="match status" value="1"/>
</dbReference>
<evidence type="ECO:0000256" key="4">
    <source>
        <dbReference type="SAM" id="MobiDB-lite"/>
    </source>
</evidence>
<sequence>MSKAMSEPQQWSTARAAANIARPGPDSDKYRRGVLAVRTGSAAYPGAAVLGVEAAWRTGLGMVRYVPPIDDEAPALGLPAPAAAVLAARPETVFAEGRSAMGARCDAWLVGSGTDAARRSFAERETLRAVFAAGAPVVVDAGALLELAAPEVLAAARDRVAPIVATPHLGEFRALWRAVEPETELPQHALPRAASALAERLGSTILLKGSVTLVATPGGFCAAAGPATPWLATAGTGDVLAGILGALAATHAAELREDPERFGPLAASAAVLHAAAACRASQDGRAPIAALDVARALPETIAALLP</sequence>
<comment type="catalytic activity">
    <reaction evidence="3">
        <text>(6S)-NADPHX + ADP = AMP + phosphate + NADPH + H(+)</text>
        <dbReference type="Rhea" id="RHEA:32235"/>
        <dbReference type="ChEBI" id="CHEBI:15378"/>
        <dbReference type="ChEBI" id="CHEBI:43474"/>
        <dbReference type="ChEBI" id="CHEBI:57783"/>
        <dbReference type="ChEBI" id="CHEBI:64076"/>
        <dbReference type="ChEBI" id="CHEBI:456215"/>
        <dbReference type="ChEBI" id="CHEBI:456216"/>
        <dbReference type="EC" id="4.2.1.136"/>
    </reaction>
</comment>
<accession>A0A916JY95</accession>
<dbReference type="GO" id="GO:0052856">
    <property type="term" value="F:NAD(P)HX epimerase activity"/>
    <property type="evidence" value="ECO:0007669"/>
    <property type="project" value="TreeGrafter"/>
</dbReference>
<comment type="function">
    <text evidence="3">Catalyzes the dehydration of the S-form of NAD(P)HX at the expense of ADP, which is converted to AMP. Together with NAD(P)HX epimerase, which catalyzes the epimerization of the S- and R-forms, the enzyme allows the repair of both epimers of NAD(P)HX, a damaged form of NAD(P)H that is a result of enzymatic or heat-dependent hydration.</text>
</comment>
<dbReference type="EMBL" id="CAJVAP010000009">
    <property type="protein sequence ID" value="CAG7607150.1"/>
    <property type="molecule type" value="Genomic_DNA"/>
</dbReference>
<dbReference type="InterPro" id="IPR000631">
    <property type="entry name" value="CARKD"/>
</dbReference>
<dbReference type="EC" id="4.2.1.136" evidence="3"/>
<comment type="cofactor">
    <cofactor evidence="3">
        <name>Mg(2+)</name>
        <dbReference type="ChEBI" id="CHEBI:18420"/>
    </cofactor>
</comment>
<feature type="binding site" evidence="3">
    <location>
        <begin position="208"/>
        <end position="212"/>
    </location>
    <ligand>
        <name>AMP</name>
        <dbReference type="ChEBI" id="CHEBI:456215"/>
    </ligand>
</feature>
<reference evidence="6" key="1">
    <citation type="submission" date="2021-06" db="EMBL/GenBank/DDBJ databases">
        <authorList>
            <person name="Criscuolo A."/>
        </authorList>
    </citation>
    <scope>NUCLEOTIDE SEQUENCE</scope>
    <source>
        <strain evidence="6">CIP111803</strain>
    </source>
</reference>
<dbReference type="CDD" id="cd01171">
    <property type="entry name" value="YXKO-related"/>
    <property type="match status" value="1"/>
</dbReference>
<keyword evidence="3 6" id="KW-0456">Lyase</keyword>
<proteinExistence type="inferred from homology"/>
<feature type="binding site" evidence="3">
    <location>
        <position position="168"/>
    </location>
    <ligand>
        <name>(6S)-NADPHX</name>
        <dbReference type="ChEBI" id="CHEBI:64076"/>
    </ligand>
</feature>
<dbReference type="Pfam" id="PF01256">
    <property type="entry name" value="Carb_kinase"/>
    <property type="match status" value="1"/>
</dbReference>
<keyword evidence="3" id="KW-0521">NADP</keyword>
<evidence type="ECO:0000313" key="6">
    <source>
        <dbReference type="EMBL" id="CAG7607150.1"/>
    </source>
</evidence>
<comment type="similarity">
    <text evidence="3">Belongs to the NnrD/CARKD family.</text>
</comment>
<evidence type="ECO:0000256" key="3">
    <source>
        <dbReference type="HAMAP-Rule" id="MF_01965"/>
    </source>
</evidence>
<dbReference type="HAMAP" id="MF_01965">
    <property type="entry name" value="NADHX_dehydratase"/>
    <property type="match status" value="1"/>
</dbReference>
<dbReference type="Proteomes" id="UP000693892">
    <property type="component" value="Unassembled WGS sequence"/>
</dbReference>
<feature type="binding site" evidence="3">
    <location>
        <position position="47"/>
    </location>
    <ligand>
        <name>(6S)-NADPHX</name>
        <dbReference type="ChEBI" id="CHEBI:64076"/>
    </ligand>
</feature>
<dbReference type="PROSITE" id="PS51383">
    <property type="entry name" value="YJEF_C_3"/>
    <property type="match status" value="1"/>
</dbReference>
<dbReference type="GO" id="GO:0046496">
    <property type="term" value="P:nicotinamide nucleotide metabolic process"/>
    <property type="evidence" value="ECO:0007669"/>
    <property type="project" value="UniProtKB-UniRule"/>
</dbReference>
<gene>
    <name evidence="6" type="primary">CARKD</name>
    <name evidence="3" type="synonym">nnrD</name>
    <name evidence="6" type="ORF">LEUCIP111803_00994</name>
</gene>
<dbReference type="GO" id="GO:0110051">
    <property type="term" value="P:metabolite repair"/>
    <property type="evidence" value="ECO:0007669"/>
    <property type="project" value="TreeGrafter"/>
</dbReference>
<feature type="binding site" evidence="3">
    <location>
        <position position="237"/>
    </location>
    <ligand>
        <name>AMP</name>
        <dbReference type="ChEBI" id="CHEBI:456215"/>
    </ligand>
</feature>
<dbReference type="PANTHER" id="PTHR12592">
    <property type="entry name" value="ATP-DEPENDENT (S)-NAD(P)H-HYDRATE DEHYDRATASE FAMILY MEMBER"/>
    <property type="match status" value="1"/>
</dbReference>
<feature type="binding site" evidence="3">
    <location>
        <position position="238"/>
    </location>
    <ligand>
        <name>(6S)-NADPHX</name>
        <dbReference type="ChEBI" id="CHEBI:64076"/>
    </ligand>
</feature>
<feature type="binding site" evidence="3">
    <location>
        <position position="113"/>
    </location>
    <ligand>
        <name>(6S)-NADPHX</name>
        <dbReference type="ChEBI" id="CHEBI:64076"/>
    </ligand>
</feature>
<dbReference type="PROSITE" id="PS01050">
    <property type="entry name" value="YJEF_C_2"/>
    <property type="match status" value="1"/>
</dbReference>
<name>A0A916JY95_9MICO</name>
<comment type="catalytic activity">
    <reaction evidence="3">
        <text>(6S)-NADHX + ADP = AMP + phosphate + NADH + H(+)</text>
        <dbReference type="Rhea" id="RHEA:32223"/>
        <dbReference type="ChEBI" id="CHEBI:15378"/>
        <dbReference type="ChEBI" id="CHEBI:43474"/>
        <dbReference type="ChEBI" id="CHEBI:57945"/>
        <dbReference type="ChEBI" id="CHEBI:64074"/>
        <dbReference type="ChEBI" id="CHEBI:456215"/>
        <dbReference type="ChEBI" id="CHEBI:456216"/>
        <dbReference type="EC" id="4.2.1.136"/>
    </reaction>
</comment>